<gene>
    <name evidence="1" type="ORF">CCMP2556_LOCUS29481</name>
</gene>
<dbReference type="Proteomes" id="UP001642484">
    <property type="component" value="Unassembled WGS sequence"/>
</dbReference>
<accession>A0ABP0N931</accession>
<evidence type="ECO:0000313" key="1">
    <source>
        <dbReference type="EMBL" id="CAK9059913.1"/>
    </source>
</evidence>
<dbReference type="EMBL" id="CAXAMN010021473">
    <property type="protein sequence ID" value="CAK9059913.1"/>
    <property type="molecule type" value="Genomic_DNA"/>
</dbReference>
<name>A0ABP0N931_9DINO</name>
<sequence length="181" mass="20234">MQNPWKKLVLGQIDYVTTFLTLHTDADATVAKPHFAPAQNSSVLYYVDDETMTGKIGQIFGKSDSDLLLTVHADQEVIRSEKVKTQYAWTHHFFSLWELAISRRFVPMFDADHGLYFAGDWMQGVGHDDAIKAGVAAACKAGIRAELPEGHAARQLYRNLLLDICLDSAPLAESERNPKSR</sequence>
<evidence type="ECO:0008006" key="3">
    <source>
        <dbReference type="Google" id="ProtNLM"/>
    </source>
</evidence>
<protein>
    <recommendedName>
        <fullName evidence="3">Amine oxidase domain-containing protein</fullName>
    </recommendedName>
</protein>
<proteinExistence type="predicted"/>
<evidence type="ECO:0000313" key="2">
    <source>
        <dbReference type="Proteomes" id="UP001642484"/>
    </source>
</evidence>
<organism evidence="1 2">
    <name type="scientific">Durusdinium trenchii</name>
    <dbReference type="NCBI Taxonomy" id="1381693"/>
    <lineage>
        <taxon>Eukaryota</taxon>
        <taxon>Sar</taxon>
        <taxon>Alveolata</taxon>
        <taxon>Dinophyceae</taxon>
        <taxon>Suessiales</taxon>
        <taxon>Symbiodiniaceae</taxon>
        <taxon>Durusdinium</taxon>
    </lineage>
</organism>
<reference evidence="1 2" key="1">
    <citation type="submission" date="2024-02" db="EMBL/GenBank/DDBJ databases">
        <authorList>
            <person name="Chen Y."/>
            <person name="Shah S."/>
            <person name="Dougan E. K."/>
            <person name="Thang M."/>
            <person name="Chan C."/>
        </authorList>
    </citation>
    <scope>NUCLEOTIDE SEQUENCE [LARGE SCALE GENOMIC DNA]</scope>
</reference>
<comment type="caution">
    <text evidence="1">The sequence shown here is derived from an EMBL/GenBank/DDBJ whole genome shotgun (WGS) entry which is preliminary data.</text>
</comment>
<keyword evidence="2" id="KW-1185">Reference proteome</keyword>